<keyword evidence="2" id="KW-1185">Reference proteome</keyword>
<organism evidence="1 2">
    <name type="scientific">Fusarium albosuccineum</name>
    <dbReference type="NCBI Taxonomy" id="1237068"/>
    <lineage>
        <taxon>Eukaryota</taxon>
        <taxon>Fungi</taxon>
        <taxon>Dikarya</taxon>
        <taxon>Ascomycota</taxon>
        <taxon>Pezizomycotina</taxon>
        <taxon>Sordariomycetes</taxon>
        <taxon>Hypocreomycetidae</taxon>
        <taxon>Hypocreales</taxon>
        <taxon>Nectriaceae</taxon>
        <taxon>Fusarium</taxon>
        <taxon>Fusarium decemcellulare species complex</taxon>
    </lineage>
</organism>
<dbReference type="Proteomes" id="UP000554235">
    <property type="component" value="Unassembled WGS sequence"/>
</dbReference>
<dbReference type="AlphaFoldDB" id="A0A8H4PCM6"/>
<gene>
    <name evidence="1" type="ORF">FALBO_7266</name>
</gene>
<reference evidence="1 2" key="1">
    <citation type="submission" date="2020-01" db="EMBL/GenBank/DDBJ databases">
        <title>Identification and distribution of gene clusters putatively required for synthesis of sphingolipid metabolism inhibitors in phylogenetically diverse species of the filamentous fungus Fusarium.</title>
        <authorList>
            <person name="Kim H.-S."/>
            <person name="Busman M."/>
            <person name="Brown D.W."/>
            <person name="Divon H."/>
            <person name="Uhlig S."/>
            <person name="Proctor R.H."/>
        </authorList>
    </citation>
    <scope>NUCLEOTIDE SEQUENCE [LARGE SCALE GENOMIC DNA]</scope>
    <source>
        <strain evidence="1 2">NRRL 20459</strain>
    </source>
</reference>
<accession>A0A8H4PCM6</accession>
<dbReference type="EMBL" id="JAADYS010000961">
    <property type="protein sequence ID" value="KAF4465873.1"/>
    <property type="molecule type" value="Genomic_DNA"/>
</dbReference>
<protein>
    <submittedName>
        <fullName evidence="1">Signal peptide protein</fullName>
    </submittedName>
</protein>
<comment type="caution">
    <text evidence="1">The sequence shown here is derived from an EMBL/GenBank/DDBJ whole genome shotgun (WGS) entry which is preliminary data.</text>
</comment>
<proteinExistence type="predicted"/>
<evidence type="ECO:0000313" key="2">
    <source>
        <dbReference type="Proteomes" id="UP000554235"/>
    </source>
</evidence>
<evidence type="ECO:0000313" key="1">
    <source>
        <dbReference type="EMBL" id="KAF4465873.1"/>
    </source>
</evidence>
<name>A0A8H4PCM6_9HYPO</name>
<sequence length="98" mass="11015">MKPTVAFAPGAWHTADCFDVVQNTPPARGWLTETAEYPSVGAERLTRRLADDANAVRATVNLCDTDANISRVITITKMPLRKQTEIEMHYEASQRRNR</sequence>